<dbReference type="KEGG" id="uvi:66068940"/>
<evidence type="ECO:0000256" key="1">
    <source>
        <dbReference type="SAM" id="MobiDB-lite"/>
    </source>
</evidence>
<dbReference type="RefSeq" id="XP_043001595.1">
    <property type="nucleotide sequence ID" value="XM_043145660.1"/>
</dbReference>
<proteinExistence type="predicted"/>
<name>A0A8E5HYP8_USTVR</name>
<dbReference type="AlphaFoldDB" id="A0A8E5HYP8"/>
<dbReference type="Proteomes" id="UP000027002">
    <property type="component" value="Chromosome 7"/>
</dbReference>
<protein>
    <submittedName>
        <fullName evidence="2">Uncharacterized protein</fullName>
    </submittedName>
</protein>
<evidence type="ECO:0000313" key="3">
    <source>
        <dbReference type="Proteomes" id="UP000027002"/>
    </source>
</evidence>
<accession>A0A8E5HYP8</accession>
<feature type="region of interest" description="Disordered" evidence="1">
    <location>
        <begin position="1"/>
        <end position="27"/>
    </location>
</feature>
<keyword evidence="3" id="KW-1185">Reference proteome</keyword>
<evidence type="ECO:0000313" key="2">
    <source>
        <dbReference type="EMBL" id="QUC23922.1"/>
    </source>
</evidence>
<reference evidence="2" key="1">
    <citation type="submission" date="2020-03" db="EMBL/GenBank/DDBJ databases">
        <title>A mixture of massive structural variations and highly conserved coding sequences in Ustilaginoidea virens genome.</title>
        <authorList>
            <person name="Zhang K."/>
            <person name="Zhao Z."/>
            <person name="Zhang Z."/>
            <person name="Li Y."/>
            <person name="Hsiang T."/>
            <person name="Sun W."/>
        </authorList>
    </citation>
    <scope>NUCLEOTIDE SEQUENCE</scope>
    <source>
        <strain evidence="2">UV-8b</strain>
    </source>
</reference>
<dbReference type="OrthoDB" id="5398371at2759"/>
<gene>
    <name evidence="2" type="ORF">UV8b_08163</name>
</gene>
<dbReference type="EMBL" id="CP072759">
    <property type="protein sequence ID" value="QUC23922.1"/>
    <property type="molecule type" value="Genomic_DNA"/>
</dbReference>
<sequence length="456" mass="50719">MGDEAPEPSADGDASSSNTARSDPATGDQVVNVAEQGDIILDVTFELSERTLQRPGTLAAAAAAAAAARTLSNGQQPRPILTPRLQMAYRVSFDVLKRHSAYFANLLTNPAFRESVLISAARENLLLRGIEPADADPSDLPRVLITDDDEATQSAGRELAFEDMLRIVHQRPVRNARPLMLYVTTLAVTADRFDCTPAVARALAEIKFKWPLTSTKPYLDEAGRPTDVEGVLRQKVLTAWLLDDKGLSAAWWNLPQGIEEELRHRRECILNAVSSIQTHFLSLYSSRDRQCKLGYDSSPACDSFQFGQMLKFLLSRRLLFLVDFSTASAERLPDTSLVDVEELLATLKQCPNYQLDKHHMNCGLRIRIDPILDYVRAMLSAQVISIPLADWKRTRADVSWVSGKAADNGQEGEARAFAFTRALANDQRLRYEGAMHADKMARSLFTADTWDWTPEL</sequence>
<organism evidence="2 3">
    <name type="scientific">Ustilaginoidea virens</name>
    <name type="common">Rice false smut fungus</name>
    <name type="synonym">Villosiclava virens</name>
    <dbReference type="NCBI Taxonomy" id="1159556"/>
    <lineage>
        <taxon>Eukaryota</taxon>
        <taxon>Fungi</taxon>
        <taxon>Dikarya</taxon>
        <taxon>Ascomycota</taxon>
        <taxon>Pezizomycotina</taxon>
        <taxon>Sordariomycetes</taxon>
        <taxon>Hypocreomycetidae</taxon>
        <taxon>Hypocreales</taxon>
        <taxon>Clavicipitaceae</taxon>
        <taxon>Ustilaginoidea</taxon>
    </lineage>
</organism>
<dbReference type="GeneID" id="66068940"/>